<comment type="caution">
    <text evidence="2">The sequence shown here is derived from an EMBL/GenBank/DDBJ whole genome shotgun (WGS) entry which is preliminary data.</text>
</comment>
<reference evidence="2 3" key="1">
    <citation type="submission" date="2018-06" db="EMBL/GenBank/DDBJ databases">
        <title>Paenibacillus montanisoli sp. nov., isolated from mountain area soil.</title>
        <authorList>
            <person name="Wu M."/>
        </authorList>
    </citation>
    <scope>NUCLEOTIDE SEQUENCE [LARGE SCALE GENOMIC DNA]</scope>
    <source>
        <strain evidence="2 3">RA17</strain>
    </source>
</reference>
<dbReference type="EMBL" id="QLUW01000001">
    <property type="protein sequence ID" value="RAP78404.1"/>
    <property type="molecule type" value="Genomic_DNA"/>
</dbReference>
<proteinExistence type="predicted"/>
<dbReference type="Proteomes" id="UP000249260">
    <property type="component" value="Unassembled WGS sequence"/>
</dbReference>
<evidence type="ECO:0000313" key="3">
    <source>
        <dbReference type="Proteomes" id="UP000249260"/>
    </source>
</evidence>
<dbReference type="InterPro" id="IPR046953">
    <property type="entry name" value="Spore_GerAC-like_C"/>
</dbReference>
<organism evidence="2 3">
    <name type="scientific">Paenibacillus montanisoli</name>
    <dbReference type="NCBI Taxonomy" id="2081970"/>
    <lineage>
        <taxon>Bacteria</taxon>
        <taxon>Bacillati</taxon>
        <taxon>Bacillota</taxon>
        <taxon>Bacilli</taxon>
        <taxon>Bacillales</taxon>
        <taxon>Paenibacillaceae</taxon>
        <taxon>Paenibacillus</taxon>
    </lineage>
</organism>
<feature type="domain" description="Spore germination GerAC-like C-terminal" evidence="1">
    <location>
        <begin position="2"/>
        <end position="46"/>
    </location>
</feature>
<evidence type="ECO:0000313" key="2">
    <source>
        <dbReference type="EMBL" id="RAP78404.1"/>
    </source>
</evidence>
<protein>
    <recommendedName>
        <fullName evidence="1">Spore germination GerAC-like C-terminal domain-containing protein</fullName>
    </recommendedName>
</protein>
<sequence>MHADIFDFAETFYRKYPKEWENINWEEKFPEIQVHIQVNSKIESPGLVDSGVNRPESEVIKD</sequence>
<dbReference type="OrthoDB" id="2665550at2"/>
<keyword evidence="3" id="KW-1185">Reference proteome</keyword>
<name>A0A328UDJ0_9BACL</name>
<dbReference type="InterPro" id="IPR038501">
    <property type="entry name" value="Spore_GerAC_C_sf"/>
</dbReference>
<accession>A0A328UDJ0</accession>
<dbReference type="Gene3D" id="3.30.300.210">
    <property type="entry name" value="Nutrient germinant receptor protein C, domain 3"/>
    <property type="match status" value="1"/>
</dbReference>
<evidence type="ECO:0000259" key="1">
    <source>
        <dbReference type="Pfam" id="PF05504"/>
    </source>
</evidence>
<dbReference type="AlphaFoldDB" id="A0A328UDJ0"/>
<dbReference type="Pfam" id="PF05504">
    <property type="entry name" value="Spore_GerAC"/>
    <property type="match status" value="1"/>
</dbReference>
<gene>
    <name evidence="2" type="ORF">DL346_08260</name>
</gene>